<gene>
    <name evidence="2" type="ORF">SAMN02745823_01740</name>
</gene>
<dbReference type="AlphaFoldDB" id="A0A1M5XE36"/>
<dbReference type="Proteomes" id="UP000183995">
    <property type="component" value="Unassembled WGS sequence"/>
</dbReference>
<dbReference type="SUPFAM" id="SSF51556">
    <property type="entry name" value="Metallo-dependent hydrolases"/>
    <property type="match status" value="1"/>
</dbReference>
<sequence length="460" mass="49459">MHDFDTVITNGTVVDPEKKCVTVASLGIRDGKIAAVTRERLSARHVLDAAGKIVSPGFIDIHTHVEGKADCAGYMAAMGVTTVYNGNCGISPPGAMEDFFGRYEREGFLINQLEQAGHTSLREAVGLTDRYAPASQVQTAGMIALLEKAFDIGAWGLSFGLEYVPGSSAEEVLALARTAARYGKLVSIHTRTDGYRGLAALKEAIDITRLTGAAVNISHFVYQYGFGMAVQALAMLDDAQREGLDISVDSGVYTSFATSIGSAVFDDGCLQKWGCGYDSIVAATGKYRGKRLTDEEFHELRADAPDDTAIALIGKEHEIWEILERPGVMLSSDAGTMYEGAIPGHPQDAGTFPRFFRTMVREQNRLSLPEAVARCTSLPAGRLGLKNKGKIKEGADADIVVFDPDRIRDNAQLPCDGDTSARPDGIDYVLVGGELAADHGELKPVKPGKLLRGRGTLWNR</sequence>
<name>A0A1M5XE36_9FIRM</name>
<dbReference type="PANTHER" id="PTHR11647:SF1">
    <property type="entry name" value="COLLAPSIN RESPONSE MEDIATOR PROTEIN"/>
    <property type="match status" value="1"/>
</dbReference>
<dbReference type="InterPro" id="IPR013108">
    <property type="entry name" value="Amidohydro_3"/>
</dbReference>
<dbReference type="SUPFAM" id="SSF51338">
    <property type="entry name" value="Composite domain of metallo-dependent hydrolases"/>
    <property type="match status" value="1"/>
</dbReference>
<dbReference type="EMBL" id="FQXV01000005">
    <property type="protein sequence ID" value="SHH98046.1"/>
    <property type="molecule type" value="Genomic_DNA"/>
</dbReference>
<dbReference type="OrthoDB" id="9775607at2"/>
<dbReference type="PANTHER" id="PTHR11647">
    <property type="entry name" value="HYDRANTOINASE/DIHYDROPYRIMIDINASE FAMILY MEMBER"/>
    <property type="match status" value="1"/>
</dbReference>
<dbReference type="RefSeq" id="WP_073077800.1">
    <property type="nucleotide sequence ID" value="NZ_FQXV01000005.1"/>
</dbReference>
<dbReference type="Gene3D" id="3.20.20.140">
    <property type="entry name" value="Metal-dependent hydrolases"/>
    <property type="match status" value="1"/>
</dbReference>
<dbReference type="InterPro" id="IPR050378">
    <property type="entry name" value="Metallo-dep_Hydrolases_sf"/>
</dbReference>
<dbReference type="InterPro" id="IPR032466">
    <property type="entry name" value="Metal_Hydrolase"/>
</dbReference>
<keyword evidence="3" id="KW-1185">Reference proteome</keyword>
<dbReference type="GO" id="GO:0005829">
    <property type="term" value="C:cytosol"/>
    <property type="evidence" value="ECO:0007669"/>
    <property type="project" value="TreeGrafter"/>
</dbReference>
<dbReference type="Pfam" id="PF07969">
    <property type="entry name" value="Amidohydro_3"/>
    <property type="match status" value="1"/>
</dbReference>
<organism evidence="2 3">
    <name type="scientific">Sporobacter termitidis DSM 10068</name>
    <dbReference type="NCBI Taxonomy" id="1123282"/>
    <lineage>
        <taxon>Bacteria</taxon>
        <taxon>Bacillati</taxon>
        <taxon>Bacillota</taxon>
        <taxon>Clostridia</taxon>
        <taxon>Eubacteriales</taxon>
        <taxon>Oscillospiraceae</taxon>
        <taxon>Sporobacter</taxon>
    </lineage>
</organism>
<feature type="domain" description="Amidohydrolase 3" evidence="1">
    <location>
        <begin position="358"/>
        <end position="434"/>
    </location>
</feature>
<dbReference type="InterPro" id="IPR011059">
    <property type="entry name" value="Metal-dep_hydrolase_composite"/>
</dbReference>
<evidence type="ECO:0000313" key="2">
    <source>
        <dbReference type="EMBL" id="SHH98046.1"/>
    </source>
</evidence>
<reference evidence="2 3" key="1">
    <citation type="submission" date="2016-11" db="EMBL/GenBank/DDBJ databases">
        <authorList>
            <person name="Jaros S."/>
            <person name="Januszkiewicz K."/>
            <person name="Wedrychowicz H."/>
        </authorList>
    </citation>
    <scope>NUCLEOTIDE SEQUENCE [LARGE SCALE GENOMIC DNA]</scope>
    <source>
        <strain evidence="2 3">DSM 10068</strain>
    </source>
</reference>
<dbReference type="STRING" id="1123282.SAMN02745823_01740"/>
<evidence type="ECO:0000313" key="3">
    <source>
        <dbReference type="Proteomes" id="UP000183995"/>
    </source>
</evidence>
<protein>
    <submittedName>
        <fullName evidence="2">N-acyl-D-amino-acid deacylase</fullName>
    </submittedName>
</protein>
<proteinExistence type="predicted"/>
<evidence type="ECO:0000259" key="1">
    <source>
        <dbReference type="Pfam" id="PF07969"/>
    </source>
</evidence>
<accession>A0A1M5XE36</accession>
<dbReference type="GO" id="GO:0016812">
    <property type="term" value="F:hydrolase activity, acting on carbon-nitrogen (but not peptide) bonds, in cyclic amides"/>
    <property type="evidence" value="ECO:0007669"/>
    <property type="project" value="TreeGrafter"/>
</dbReference>